<gene>
    <name evidence="2" type="ORF">STRIP9103_00753</name>
</gene>
<accession>L1KQY5</accession>
<keyword evidence="3" id="KW-1185">Reference proteome</keyword>
<comment type="caution">
    <text evidence="2">The sequence shown here is derived from an EMBL/GenBank/DDBJ whole genome shotgun (WGS) entry which is preliminary data.</text>
</comment>
<feature type="compositionally biased region" description="Basic and acidic residues" evidence="1">
    <location>
        <begin position="28"/>
        <end position="37"/>
    </location>
</feature>
<dbReference type="EMBL" id="AEJC01000451">
    <property type="protein sequence ID" value="EKX63211.1"/>
    <property type="molecule type" value="Genomic_DNA"/>
</dbReference>
<feature type="region of interest" description="Disordered" evidence="1">
    <location>
        <begin position="26"/>
        <end position="64"/>
    </location>
</feature>
<evidence type="ECO:0000256" key="1">
    <source>
        <dbReference type="SAM" id="MobiDB-lite"/>
    </source>
</evidence>
<organism evidence="2 3">
    <name type="scientific">Streptomyces ipomoeae 91-03</name>
    <dbReference type="NCBI Taxonomy" id="698759"/>
    <lineage>
        <taxon>Bacteria</taxon>
        <taxon>Bacillati</taxon>
        <taxon>Actinomycetota</taxon>
        <taxon>Actinomycetes</taxon>
        <taxon>Kitasatosporales</taxon>
        <taxon>Streptomycetaceae</taxon>
        <taxon>Streptomyces</taxon>
    </lineage>
</organism>
<dbReference type="PATRIC" id="fig|698759.3.peg.6117"/>
<evidence type="ECO:0000313" key="2">
    <source>
        <dbReference type="EMBL" id="EKX63211.1"/>
    </source>
</evidence>
<dbReference type="AlphaFoldDB" id="L1KQY5"/>
<proteinExistence type="predicted"/>
<sequence>MGPWKAIIFSISSRSLLCSHPHLLQHPPLERSSRDKTSSFGMDGQRAGGCSARHHPERPGTRTEYYTDSKDVAWAQELRWSWQNADAVDALPHRALYTEPRVFRPGSGTEYWNHPVGAPALAADGRQLTRGGDTVTVDLPMGGDSDGRHLFTSDAFYATYDYTLSRDGKQLVKSRDGAEEFPRNHALAAWKVPADTGTYTLRAHADRGQWNNVSTEVEGVWTFRSGPTAEGETAALPLTSVRFRPPVDEWSRAEDDRTVAVPFTVQRTGDQARGRLRELTVEASFDGGTTWQRVPVTKNRALVPHPAVETLPAAHIDRNGHGYVSLRVKGADRASTFEVTVKKAYKLKKS</sequence>
<reference evidence="2 3" key="1">
    <citation type="submission" date="2012-11" db="EMBL/GenBank/DDBJ databases">
        <authorList>
            <person name="Huguet-Tapia J.C."/>
            <person name="Durkin A.S."/>
            <person name="Pettis G.S."/>
            <person name="Badger J.H."/>
        </authorList>
    </citation>
    <scope>NUCLEOTIDE SEQUENCE [LARGE SCALE GENOMIC DNA]</scope>
    <source>
        <strain evidence="2 3">91-03</strain>
    </source>
</reference>
<protein>
    <submittedName>
        <fullName evidence="2">Uncharacterized protein</fullName>
    </submittedName>
</protein>
<dbReference type="Proteomes" id="UP000010411">
    <property type="component" value="Unassembled WGS sequence"/>
</dbReference>
<name>L1KQY5_9ACTN</name>
<evidence type="ECO:0000313" key="3">
    <source>
        <dbReference type="Proteomes" id="UP000010411"/>
    </source>
</evidence>